<evidence type="ECO:0000313" key="2">
    <source>
        <dbReference type="EMBL" id="NAY93519.1"/>
    </source>
</evidence>
<comment type="caution">
    <text evidence="2">The sequence shown here is derived from an EMBL/GenBank/DDBJ whole genome shotgun (WGS) entry which is preliminary data.</text>
</comment>
<protein>
    <submittedName>
        <fullName evidence="2">Uncharacterized protein</fullName>
    </submittedName>
</protein>
<proteinExistence type="predicted"/>
<organism evidence="2 3">
    <name type="scientific">Flagellimonas ochracea</name>
    <dbReference type="NCBI Taxonomy" id="2696472"/>
    <lineage>
        <taxon>Bacteria</taxon>
        <taxon>Pseudomonadati</taxon>
        <taxon>Bacteroidota</taxon>
        <taxon>Flavobacteriia</taxon>
        <taxon>Flavobacteriales</taxon>
        <taxon>Flavobacteriaceae</taxon>
        <taxon>Flagellimonas</taxon>
    </lineage>
</organism>
<dbReference type="RefSeq" id="WP_166524924.1">
    <property type="nucleotide sequence ID" value="NZ_JAAABI010000025.1"/>
</dbReference>
<dbReference type="Proteomes" id="UP000667650">
    <property type="component" value="Unassembled WGS sequence"/>
</dbReference>
<gene>
    <name evidence="2" type="ORF">GTQ34_16550</name>
</gene>
<keyword evidence="1" id="KW-1133">Transmembrane helix</keyword>
<reference evidence="2" key="1">
    <citation type="submission" date="2020-01" db="EMBL/GenBank/DDBJ databases">
        <title>Muricauda ochracea sp. nov., isolated from a tidal flat of Garorim bay in Korea.</title>
        <authorList>
            <person name="Kim D."/>
            <person name="Yoo Y."/>
            <person name="Kim J.-J."/>
        </authorList>
    </citation>
    <scope>NUCLEOTIDE SEQUENCE</scope>
    <source>
        <strain evidence="2">JGD-17</strain>
    </source>
</reference>
<dbReference type="EMBL" id="JAAABI010000025">
    <property type="protein sequence ID" value="NAY93519.1"/>
    <property type="molecule type" value="Genomic_DNA"/>
</dbReference>
<evidence type="ECO:0000256" key="1">
    <source>
        <dbReference type="SAM" id="Phobius"/>
    </source>
</evidence>
<feature type="non-terminal residue" evidence="2">
    <location>
        <position position="1"/>
    </location>
</feature>
<name>A0A964WZ66_9FLAO</name>
<keyword evidence="3" id="KW-1185">Reference proteome</keyword>
<keyword evidence="1" id="KW-0472">Membrane</keyword>
<keyword evidence="1" id="KW-0812">Transmembrane</keyword>
<dbReference type="AlphaFoldDB" id="A0A964WZ66"/>
<evidence type="ECO:0000313" key="3">
    <source>
        <dbReference type="Proteomes" id="UP000667650"/>
    </source>
</evidence>
<feature type="transmembrane region" description="Helical" evidence="1">
    <location>
        <begin position="12"/>
        <end position="29"/>
    </location>
</feature>
<accession>A0A964WZ66</accession>
<sequence length="100" mass="11548">ASTLMETMVATVLIVVVFMMASLILNSLFSTKIKIQMNPLLNHLNELEYLYSHNKLSLPYFEEWEEWQLSVGPEGKVYIEETNGTDSESRIDQIEFYAPN</sequence>